<evidence type="ECO:0000313" key="3">
    <source>
        <dbReference type="EMBL" id="OAJ63554.1"/>
    </source>
</evidence>
<organism evidence="2 5">
    <name type="scientific">Paraburkholderia ginsengiterrae</name>
    <dbReference type="NCBI Taxonomy" id="1462993"/>
    <lineage>
        <taxon>Bacteria</taxon>
        <taxon>Pseudomonadati</taxon>
        <taxon>Pseudomonadota</taxon>
        <taxon>Betaproteobacteria</taxon>
        <taxon>Burkholderiales</taxon>
        <taxon>Burkholderiaceae</taxon>
        <taxon>Paraburkholderia</taxon>
    </lineage>
</organism>
<evidence type="ECO:0000256" key="1">
    <source>
        <dbReference type="SAM" id="Phobius"/>
    </source>
</evidence>
<dbReference type="EMBL" id="LXJZ01000020">
    <property type="protein sequence ID" value="OAJ63554.1"/>
    <property type="molecule type" value="Genomic_DNA"/>
</dbReference>
<evidence type="ECO:0000313" key="4">
    <source>
        <dbReference type="Proteomes" id="UP000077961"/>
    </source>
</evidence>
<proteinExistence type="predicted"/>
<dbReference type="Proteomes" id="UP000078116">
    <property type="component" value="Unassembled WGS sequence"/>
</dbReference>
<feature type="transmembrane region" description="Helical" evidence="1">
    <location>
        <begin position="183"/>
        <end position="200"/>
    </location>
</feature>
<reference evidence="4 5" key="1">
    <citation type="submission" date="2016-04" db="EMBL/GenBank/DDBJ databases">
        <title>Reclassification of Paraburkholderia panaciterrae (Farh et al. 2015) Dobritsa &amp; Samadpour 2016 as a later homotypic synonym of Paraburkholderia ginsengiterrae (Farh et al. 2015) Dobritsa &amp; Samadpour 2016.</title>
        <authorList>
            <person name="Dobritsa A.P."/>
            <person name="Kutumbaka K."/>
            <person name="Samadpour M."/>
        </authorList>
    </citation>
    <scope>NUCLEOTIDE SEQUENCE [LARGE SCALE GENOMIC DNA]</scope>
    <source>
        <strain evidence="2 5">DCY85</strain>
        <strain evidence="3 4">DCY85-1</strain>
    </source>
</reference>
<comment type="caution">
    <text evidence="2">The sequence shown here is derived from an EMBL/GenBank/DDBJ whole genome shotgun (WGS) entry which is preliminary data.</text>
</comment>
<keyword evidence="1" id="KW-0812">Transmembrane</keyword>
<gene>
    <name evidence="3" type="ORF">A6V36_18940</name>
    <name evidence="2" type="ORF">A6V37_11120</name>
</gene>
<dbReference type="AlphaFoldDB" id="A0A1A9MYL0"/>
<dbReference type="OrthoDB" id="116415at2"/>
<dbReference type="Pfam" id="PF14023">
    <property type="entry name" value="Bestrophin-like"/>
    <property type="match status" value="1"/>
</dbReference>
<dbReference type="EMBL" id="LXKA01000382">
    <property type="protein sequence ID" value="OAJ52188.1"/>
    <property type="molecule type" value="Genomic_DNA"/>
</dbReference>
<dbReference type="InterPro" id="IPR025333">
    <property type="entry name" value="DUF4239"/>
</dbReference>
<feature type="transmembrane region" description="Helical" evidence="1">
    <location>
        <begin position="212"/>
        <end position="230"/>
    </location>
</feature>
<evidence type="ECO:0008006" key="6">
    <source>
        <dbReference type="Google" id="ProtNLM"/>
    </source>
</evidence>
<feature type="transmembrane region" description="Helical" evidence="1">
    <location>
        <begin position="9"/>
        <end position="27"/>
    </location>
</feature>
<feature type="transmembrane region" description="Helical" evidence="1">
    <location>
        <begin position="47"/>
        <end position="67"/>
    </location>
</feature>
<evidence type="ECO:0000313" key="2">
    <source>
        <dbReference type="EMBL" id="OAJ52188.1"/>
    </source>
</evidence>
<dbReference type="STRING" id="1462993.A6V36_18940"/>
<dbReference type="RefSeq" id="WP_064265219.1">
    <property type="nucleotide sequence ID" value="NZ_LXJZ01000020.1"/>
</dbReference>
<keyword evidence="4" id="KW-1185">Reference proteome</keyword>
<dbReference type="Proteomes" id="UP000077961">
    <property type="component" value="Unassembled WGS sequence"/>
</dbReference>
<name>A0A1A9MYL0_9BURK</name>
<accession>A0A1A9MYL0</accession>
<keyword evidence="1" id="KW-0472">Membrane</keyword>
<protein>
    <recommendedName>
        <fullName evidence="6">DUF4239 domain-containing protein</fullName>
    </recommendedName>
</protein>
<keyword evidence="1" id="KW-1133">Transmembrane helix</keyword>
<evidence type="ECO:0000313" key="5">
    <source>
        <dbReference type="Proteomes" id="UP000078116"/>
    </source>
</evidence>
<sequence>MLQIISHPFVLFVVSFVLMFFAAWLGSSVLRARSELDEDGREDFKTVQSATLTLLALVIGFSLSMAVGRYDQRKNLEEEEANAIGTEFIRVNLLPDSVAAGIRSNLAQYAELRIEYYQTRDPQRVEQINAATGSLQDKLWSAVKDGAKAQPNPVTALAVAGMNDVINSQGYTQAAWWNRIPHAAWLLMIVIGVFSNALVGYGVKNARAKNRFLLIMPLTVALSFMLIADIDSPRNGIIRVVPQNLISTAQSLHNP</sequence>